<dbReference type="EMBL" id="GABZ01008482">
    <property type="protein sequence ID" value="JAA45043.1"/>
    <property type="molecule type" value="mRNA"/>
</dbReference>
<feature type="signal peptide" evidence="1">
    <location>
        <begin position="1"/>
        <end position="18"/>
    </location>
</feature>
<reference evidence="2" key="1">
    <citation type="submission" date="2012-11" db="EMBL/GenBank/DDBJ databases">
        <title>The Vampirome: Transcriptome and Proteome Analysis of the Submandibular and Accessory Glands of the Vampire Bat and Vector of Human Rabies, Desmodus rotundus.</title>
        <authorList>
            <person name="Francischetti I.M.B."/>
            <person name="Assumpcao T.C.F."/>
            <person name="Ma D."/>
            <person name="Vicente E.C."/>
            <person name="Ribeiro J.M.C."/>
        </authorList>
    </citation>
    <scope>NUCLEOTIDE SEQUENCE</scope>
    <source>
        <tissue evidence="2">Salivary gland</tissue>
    </source>
</reference>
<sequence length="130" mass="14710">MFQASFMSLLWRRQLALSFKCVWRGLSTTPPPATQPKRTGFSSLLFPPSLPPSLCLLLQSCFPQQHSPPSWPSYTSISYCSSPYRSFFSALPIRLIRRKTVPGVTPSFFLVQSVRVPVLTRKKMFCAPLP</sequence>
<evidence type="ECO:0000256" key="1">
    <source>
        <dbReference type="SAM" id="SignalP"/>
    </source>
</evidence>
<evidence type="ECO:0000313" key="2">
    <source>
        <dbReference type="EMBL" id="JAA45043.1"/>
    </source>
</evidence>
<organism evidence="2">
    <name type="scientific">Desmodus rotundus</name>
    <name type="common">Vampire bat</name>
    <dbReference type="NCBI Taxonomy" id="9430"/>
    <lineage>
        <taxon>Eukaryota</taxon>
        <taxon>Metazoa</taxon>
        <taxon>Chordata</taxon>
        <taxon>Craniata</taxon>
        <taxon>Vertebrata</taxon>
        <taxon>Euteleostomi</taxon>
        <taxon>Mammalia</taxon>
        <taxon>Eutheria</taxon>
        <taxon>Laurasiatheria</taxon>
        <taxon>Chiroptera</taxon>
        <taxon>Yangochiroptera</taxon>
        <taxon>Phyllostomidae</taxon>
        <taxon>Desmodontinae</taxon>
        <taxon>Desmodus</taxon>
    </lineage>
</organism>
<dbReference type="AlphaFoldDB" id="K9IGA7"/>
<keyword evidence="1" id="KW-0732">Signal</keyword>
<name>K9IGA7_DESRO</name>
<protein>
    <submittedName>
        <fullName evidence="2">Putative secreted protein</fullName>
    </submittedName>
</protein>
<proteinExistence type="evidence at transcript level"/>
<accession>K9IGA7</accession>
<feature type="chain" id="PRO_5003930831" evidence="1">
    <location>
        <begin position="19"/>
        <end position="130"/>
    </location>
</feature>